<evidence type="ECO:0000256" key="1">
    <source>
        <dbReference type="PROSITE-ProRule" id="PRU00325"/>
    </source>
</evidence>
<sequence>MESSSSYTGRSRRDSPVKYIRGQAGTYNNSNRMTRQQWAWAEDGIQHSNYSVSCKEGSRCYTFKLNTYPPQDGYALGRFEAKVCIGPEGSKYEYPTCTCRDYIEAQRACRHIFYILDNVLSYENQELEDIKGTMPLRIDGHCLRSHTGPYDQIKSRGLSYIAQSHMWMFSGPGEWSVSDQTKDMLRHLDQSTDYSASHYSDEYLSTSPSLAGAVYRLAISNPEFLADLRKEAPVDPCSKSYFRLLDKQIDYAFRRWINYTKTGCPRLNYRDDDTHPDNLGTPNVPWIAGRLQRVVYDIEMAIVERSEMSYENYCRAFELLIKMLESVIDMDLDASELDYRPRVEMASGTGMERNLFTRLIGRYSPGHSNFAISVMRRISHAGQPFLQRLVDCRQVIHEKASREFADEFETLLQEIQN</sequence>
<dbReference type="PROSITE" id="PS50966">
    <property type="entry name" value="ZF_SWIM"/>
    <property type="match status" value="1"/>
</dbReference>
<evidence type="ECO:0000313" key="4">
    <source>
        <dbReference type="EMBL" id="KAF3208523.1"/>
    </source>
</evidence>
<evidence type="ECO:0000313" key="9">
    <source>
        <dbReference type="Proteomes" id="UP000483672"/>
    </source>
</evidence>
<evidence type="ECO:0000313" key="6">
    <source>
        <dbReference type="EMBL" id="KAF3215882.1"/>
    </source>
</evidence>
<dbReference type="Proteomes" id="UP000614610">
    <property type="component" value="Unassembled WGS sequence"/>
</dbReference>
<evidence type="ECO:0000313" key="5">
    <source>
        <dbReference type="EMBL" id="KAF3211661.1"/>
    </source>
</evidence>
<dbReference type="EMBL" id="WIWS01000092">
    <property type="protein sequence ID" value="KAF3208523.1"/>
    <property type="molecule type" value="Genomic_DNA"/>
</dbReference>
<keyword evidence="1" id="KW-0862">Zinc</keyword>
<dbReference type="InterPro" id="IPR007527">
    <property type="entry name" value="Znf_SWIM"/>
</dbReference>
<dbReference type="EMBL" id="WIWT01000018">
    <property type="protein sequence ID" value="KAF3215882.1"/>
    <property type="molecule type" value="Genomic_DNA"/>
</dbReference>
<dbReference type="EMBL" id="WIPF01000087">
    <property type="protein sequence ID" value="KAF3211661.1"/>
    <property type="molecule type" value="Genomic_DNA"/>
</dbReference>
<comment type="caution">
    <text evidence="5">The sequence shown here is derived from an EMBL/GenBank/DDBJ whole genome shotgun (WGS) entry which is preliminary data.</text>
</comment>
<dbReference type="Proteomes" id="UP000479691">
    <property type="component" value="Unassembled WGS sequence"/>
</dbReference>
<evidence type="ECO:0000313" key="3">
    <source>
        <dbReference type="EMBL" id="KAF3172109.1"/>
    </source>
</evidence>
<dbReference type="AlphaFoldDB" id="A0A6G1LWP8"/>
<reference evidence="7 8" key="1">
    <citation type="submission" date="2019-06" db="EMBL/GenBank/DDBJ databases">
        <authorList>
            <person name="Palmer J.M."/>
        </authorList>
    </citation>
    <scope>NUCLEOTIDE SEQUENCE [LARGE SCALE GENOMIC DNA]</scope>
    <source>
        <strain evidence="4 7">TWF106</strain>
        <strain evidence="5 9">TWF191</strain>
        <strain evidence="6">TWF679</strain>
        <strain evidence="3 8">TWF788</strain>
    </source>
</reference>
<dbReference type="GO" id="GO:0008270">
    <property type="term" value="F:zinc ion binding"/>
    <property type="evidence" value="ECO:0007669"/>
    <property type="project" value="UniProtKB-KW"/>
</dbReference>
<organism evidence="5 9">
    <name type="scientific">Orbilia oligospora</name>
    <name type="common">Nematode-trapping fungus</name>
    <name type="synonym">Arthrobotrys oligospora</name>
    <dbReference type="NCBI Taxonomy" id="2813651"/>
    <lineage>
        <taxon>Eukaryota</taxon>
        <taxon>Fungi</taxon>
        <taxon>Dikarya</taxon>
        <taxon>Ascomycota</taxon>
        <taxon>Pezizomycotina</taxon>
        <taxon>Orbiliomycetes</taxon>
        <taxon>Orbiliales</taxon>
        <taxon>Orbiliaceae</taxon>
        <taxon>Orbilia</taxon>
    </lineage>
</organism>
<protein>
    <recommendedName>
        <fullName evidence="2">SWIM-type domain-containing protein</fullName>
    </recommendedName>
</protein>
<evidence type="ECO:0000313" key="8">
    <source>
        <dbReference type="Proteomes" id="UP000479691"/>
    </source>
</evidence>
<keyword evidence="1" id="KW-0479">Metal-binding</keyword>
<dbReference type="Proteomes" id="UP000483672">
    <property type="component" value="Unassembled WGS sequence"/>
</dbReference>
<feature type="domain" description="SWIM-type" evidence="2">
    <location>
        <begin position="81"/>
        <end position="120"/>
    </location>
</feature>
<dbReference type="Proteomes" id="UP000472727">
    <property type="component" value="Unassembled WGS sequence"/>
</dbReference>
<name>A0A6G1LWP8_ORBOL</name>
<gene>
    <name evidence="4" type="ORF">TWF106_011418</name>
    <name evidence="5" type="ORF">TWF191_010736</name>
    <name evidence="6" type="ORF">TWF679_003720</name>
    <name evidence="3" type="ORF">TWF788_009552</name>
</gene>
<accession>A0A6G1LWP8</accession>
<dbReference type="OrthoDB" id="5387895at2759"/>
<keyword evidence="1" id="KW-0863">Zinc-finger</keyword>
<evidence type="ECO:0000313" key="7">
    <source>
        <dbReference type="Proteomes" id="UP000472727"/>
    </source>
</evidence>
<evidence type="ECO:0000259" key="2">
    <source>
        <dbReference type="PROSITE" id="PS50966"/>
    </source>
</evidence>
<proteinExistence type="predicted"/>
<dbReference type="EMBL" id="JAABOE010000066">
    <property type="protein sequence ID" value="KAF3172109.1"/>
    <property type="molecule type" value="Genomic_DNA"/>
</dbReference>